<gene>
    <name evidence="11" type="ordered locus">SpiGrapes_1850</name>
</gene>
<dbReference type="SUPFAM" id="SSF52172">
    <property type="entry name" value="CheY-like"/>
    <property type="match status" value="1"/>
</dbReference>
<evidence type="ECO:0000313" key="12">
    <source>
        <dbReference type="Proteomes" id="UP000005632"/>
    </source>
</evidence>
<dbReference type="GO" id="GO:0003700">
    <property type="term" value="F:DNA-binding transcription factor activity"/>
    <property type="evidence" value="ECO:0007669"/>
    <property type="project" value="InterPro"/>
</dbReference>
<dbReference type="InterPro" id="IPR051552">
    <property type="entry name" value="HptR"/>
</dbReference>
<comment type="subcellular location">
    <subcellularLocation>
        <location evidence="1">Cytoplasm</location>
    </subcellularLocation>
</comment>
<dbReference type="Gene3D" id="3.40.50.2300">
    <property type="match status" value="1"/>
</dbReference>
<keyword evidence="6 11" id="KW-0238">DNA-binding</keyword>
<dbReference type="PROSITE" id="PS01124">
    <property type="entry name" value="HTH_ARAC_FAMILY_2"/>
    <property type="match status" value="1"/>
</dbReference>
<dbReference type="SMART" id="SM00342">
    <property type="entry name" value="HTH_ARAC"/>
    <property type="match status" value="1"/>
</dbReference>
<dbReference type="InterPro" id="IPR009057">
    <property type="entry name" value="Homeodomain-like_sf"/>
</dbReference>
<evidence type="ECO:0000256" key="1">
    <source>
        <dbReference type="ARBA" id="ARBA00004496"/>
    </source>
</evidence>
<sequence length="550" mass="62653">MHAGVFHTTMYNMPYKILLVDDETPVREGIRARTPWERYGFTVIGEAGNGIEALEIIDEFHPDVVITDIRMPYLDGMELIKQIRYSYPPINIIILSGYDEFTYAQQAIRYDVSEYVLKPVSVEDLCNLLERTAKRLDEDIIRMQDQDRLQNAYKQALPLIKEKFLVSLLTSVQKVSEDSAIAKAQEYGIDLSGDEFIVATFETEHKQEESPLQTMAMLQVTEEVLLKEKGPLVFQFENQIIAIITDNSFSQKQYDSVFLKKAFRLAEQLYAYLSKYFSIPITIGLGTLEHSPSAIALSYRQALAALNYSTFYPEQHILFINDLEKPNAELNKTNFESLCSTFIASVKMGTEEQVIANIDKLFGEQAAGLTAEGLQSYILEIIASLNELVSNYGYSLSSLNEEQDPINIFSELGTLTTLGKARRWFSRLACTIHKVISGQRQNSHIQFVEQAKSLIGTHFQESGFGLDQVCDMIAVSPAYFSTTFKRETGVSFVQYLTNTRISRAKELLERTEEKTYEIARAVGFAEPNYFSFCFKRYEGVSPSQYRQSHR</sequence>
<dbReference type="InterPro" id="IPR011006">
    <property type="entry name" value="CheY-like_superfamily"/>
</dbReference>
<dbReference type="PRINTS" id="PR00032">
    <property type="entry name" value="HTHARAC"/>
</dbReference>
<proteinExistence type="predicted"/>
<keyword evidence="4" id="KW-0902">Two-component regulatory system</keyword>
<keyword evidence="7" id="KW-0804">Transcription</keyword>
<dbReference type="PANTHER" id="PTHR42713">
    <property type="entry name" value="HISTIDINE KINASE-RELATED"/>
    <property type="match status" value="1"/>
</dbReference>
<protein>
    <submittedName>
        <fullName evidence="11">Response regulator containing CheY-like receiver domain and AraC-type DNA-binding domain</fullName>
    </submittedName>
</protein>
<feature type="modified residue" description="4-aspartylphosphate" evidence="8">
    <location>
        <position position="68"/>
    </location>
</feature>
<evidence type="ECO:0000256" key="8">
    <source>
        <dbReference type="PROSITE-ProRule" id="PRU00169"/>
    </source>
</evidence>
<keyword evidence="3 8" id="KW-0597">Phosphoprotein</keyword>
<dbReference type="Pfam" id="PF12833">
    <property type="entry name" value="HTH_18"/>
    <property type="match status" value="1"/>
</dbReference>
<dbReference type="STRING" id="158190.SpiGrapes_1850"/>
<dbReference type="AlphaFoldDB" id="G8QY79"/>
<dbReference type="InterPro" id="IPR020449">
    <property type="entry name" value="Tscrpt_reg_AraC-type_HTH"/>
</dbReference>
<evidence type="ECO:0000256" key="3">
    <source>
        <dbReference type="ARBA" id="ARBA00022553"/>
    </source>
</evidence>
<dbReference type="Pfam" id="PF17853">
    <property type="entry name" value="GGDEF_2"/>
    <property type="match status" value="1"/>
</dbReference>
<evidence type="ECO:0000256" key="7">
    <source>
        <dbReference type="ARBA" id="ARBA00023163"/>
    </source>
</evidence>
<dbReference type="eggNOG" id="COG3835">
    <property type="taxonomic scope" value="Bacteria"/>
</dbReference>
<evidence type="ECO:0000256" key="6">
    <source>
        <dbReference type="ARBA" id="ARBA00023125"/>
    </source>
</evidence>
<dbReference type="Gene3D" id="1.10.10.60">
    <property type="entry name" value="Homeodomain-like"/>
    <property type="match status" value="2"/>
</dbReference>
<dbReference type="HOGENOM" id="CLU_000445_5_0_12"/>
<evidence type="ECO:0000256" key="4">
    <source>
        <dbReference type="ARBA" id="ARBA00023012"/>
    </source>
</evidence>
<evidence type="ECO:0000259" key="9">
    <source>
        <dbReference type="PROSITE" id="PS01124"/>
    </source>
</evidence>
<dbReference type="eggNOG" id="COG4753">
    <property type="taxonomic scope" value="Bacteria"/>
</dbReference>
<dbReference type="Pfam" id="PF00072">
    <property type="entry name" value="Response_reg"/>
    <property type="match status" value="1"/>
</dbReference>
<dbReference type="EMBL" id="CP003155">
    <property type="protein sequence ID" value="AEV29644.1"/>
    <property type="molecule type" value="Genomic_DNA"/>
</dbReference>
<keyword evidence="2" id="KW-0963">Cytoplasm</keyword>
<organism evidence="11 12">
    <name type="scientific">Sphaerochaeta pleomorpha (strain ATCC BAA-1885 / DSM 22778 / Grapes)</name>
    <dbReference type="NCBI Taxonomy" id="158190"/>
    <lineage>
        <taxon>Bacteria</taxon>
        <taxon>Pseudomonadati</taxon>
        <taxon>Spirochaetota</taxon>
        <taxon>Spirochaetia</taxon>
        <taxon>Spirochaetales</taxon>
        <taxon>Sphaerochaetaceae</taxon>
        <taxon>Sphaerochaeta</taxon>
    </lineage>
</organism>
<dbReference type="GO" id="GO:0043565">
    <property type="term" value="F:sequence-specific DNA binding"/>
    <property type="evidence" value="ECO:0007669"/>
    <property type="project" value="InterPro"/>
</dbReference>
<evidence type="ECO:0000256" key="2">
    <source>
        <dbReference type="ARBA" id="ARBA00022490"/>
    </source>
</evidence>
<dbReference type="InterPro" id="IPR018060">
    <property type="entry name" value="HTH_AraC"/>
</dbReference>
<dbReference type="InterPro" id="IPR041522">
    <property type="entry name" value="CdaR_GGDEF"/>
</dbReference>
<dbReference type="SUPFAM" id="SSF46689">
    <property type="entry name" value="Homeodomain-like"/>
    <property type="match status" value="2"/>
</dbReference>
<evidence type="ECO:0000259" key="10">
    <source>
        <dbReference type="PROSITE" id="PS50110"/>
    </source>
</evidence>
<dbReference type="KEGG" id="sgp:SpiGrapes_1850"/>
<dbReference type="PROSITE" id="PS50110">
    <property type="entry name" value="RESPONSE_REGULATORY"/>
    <property type="match status" value="1"/>
</dbReference>
<dbReference type="InterPro" id="IPR001789">
    <property type="entry name" value="Sig_transdc_resp-reg_receiver"/>
</dbReference>
<feature type="domain" description="HTH araC/xylS-type" evidence="9">
    <location>
        <begin position="449"/>
        <end position="548"/>
    </location>
</feature>
<dbReference type="GO" id="GO:0005737">
    <property type="term" value="C:cytoplasm"/>
    <property type="evidence" value="ECO:0007669"/>
    <property type="project" value="UniProtKB-SubCell"/>
</dbReference>
<evidence type="ECO:0000256" key="5">
    <source>
        <dbReference type="ARBA" id="ARBA00023015"/>
    </source>
</evidence>
<dbReference type="CDD" id="cd17536">
    <property type="entry name" value="REC_YesN-like"/>
    <property type="match status" value="1"/>
</dbReference>
<dbReference type="GO" id="GO:0000160">
    <property type="term" value="P:phosphorelay signal transduction system"/>
    <property type="evidence" value="ECO:0007669"/>
    <property type="project" value="UniProtKB-KW"/>
</dbReference>
<dbReference type="eggNOG" id="COG2207">
    <property type="taxonomic scope" value="Bacteria"/>
</dbReference>
<dbReference type="SMART" id="SM00448">
    <property type="entry name" value="REC"/>
    <property type="match status" value="1"/>
</dbReference>
<feature type="domain" description="Response regulatory" evidence="10">
    <location>
        <begin position="16"/>
        <end position="133"/>
    </location>
</feature>
<name>G8QY79_SPHPG</name>
<reference evidence="11 12" key="1">
    <citation type="submission" date="2011-11" db="EMBL/GenBank/DDBJ databases">
        <title>Complete sequence of Spirochaeta sp. grapes.</title>
        <authorList>
            <consortium name="US DOE Joint Genome Institute"/>
            <person name="Lucas S."/>
            <person name="Han J."/>
            <person name="Lapidus A."/>
            <person name="Cheng J.-F."/>
            <person name="Goodwin L."/>
            <person name="Pitluck S."/>
            <person name="Peters L."/>
            <person name="Ovchinnikova G."/>
            <person name="Munk A.C."/>
            <person name="Detter J.C."/>
            <person name="Han C."/>
            <person name="Tapia R."/>
            <person name="Land M."/>
            <person name="Hauser L."/>
            <person name="Kyrpides N."/>
            <person name="Ivanova N."/>
            <person name="Pagani I."/>
            <person name="Ritalahtilisa K."/>
            <person name="Loeffler F."/>
            <person name="Woyke T."/>
        </authorList>
    </citation>
    <scope>NUCLEOTIDE SEQUENCE [LARGE SCALE GENOMIC DNA]</scope>
    <source>
        <strain evidence="12">ATCC BAA-1885 / DSM 22778 / Grapes</strain>
    </source>
</reference>
<evidence type="ECO:0000313" key="11">
    <source>
        <dbReference type="EMBL" id="AEV29644.1"/>
    </source>
</evidence>
<dbReference type="PANTHER" id="PTHR42713:SF3">
    <property type="entry name" value="TRANSCRIPTIONAL REGULATORY PROTEIN HPTR"/>
    <property type="match status" value="1"/>
</dbReference>
<keyword evidence="12" id="KW-1185">Reference proteome</keyword>
<keyword evidence="5" id="KW-0805">Transcription regulation</keyword>
<dbReference type="Proteomes" id="UP000005632">
    <property type="component" value="Chromosome"/>
</dbReference>
<accession>G8QY79</accession>